<name>A0ABQ5JQZ7_9EUKA</name>
<dbReference type="PANTHER" id="PTHR46652:SF3">
    <property type="entry name" value="LEUCINE-RICH REPEAT-CONTAINING PROTEIN 9"/>
    <property type="match status" value="1"/>
</dbReference>
<feature type="transmembrane region" description="Helical" evidence="3">
    <location>
        <begin position="942"/>
        <end position="961"/>
    </location>
</feature>
<evidence type="ECO:0000256" key="2">
    <source>
        <dbReference type="ARBA" id="ARBA00022737"/>
    </source>
</evidence>
<dbReference type="InterPro" id="IPR032675">
    <property type="entry name" value="LRR_dom_sf"/>
</dbReference>
<evidence type="ECO:0000256" key="1">
    <source>
        <dbReference type="ARBA" id="ARBA00022614"/>
    </source>
</evidence>
<keyword evidence="3" id="KW-0472">Membrane</keyword>
<keyword evidence="3" id="KW-1133">Transmembrane helix</keyword>
<keyword evidence="1" id="KW-0433">Leucine-rich repeat</keyword>
<dbReference type="Gene3D" id="3.80.10.10">
    <property type="entry name" value="Ribonuclease Inhibitor"/>
    <property type="match status" value="4"/>
</dbReference>
<comment type="caution">
    <text evidence="4">The sequence shown here is derived from an EMBL/GenBank/DDBJ whole genome shotgun (WGS) entry which is preliminary data.</text>
</comment>
<proteinExistence type="predicted"/>
<dbReference type="EMBL" id="BQXS01011495">
    <property type="protein sequence ID" value="GKT13266.1"/>
    <property type="molecule type" value="Genomic_DNA"/>
</dbReference>
<dbReference type="SUPFAM" id="SSF52058">
    <property type="entry name" value="L domain-like"/>
    <property type="match status" value="2"/>
</dbReference>
<keyword evidence="2" id="KW-0677">Repeat</keyword>
<evidence type="ECO:0000313" key="4">
    <source>
        <dbReference type="EMBL" id="GKT13266.1"/>
    </source>
</evidence>
<evidence type="ECO:0008006" key="6">
    <source>
        <dbReference type="Google" id="ProtNLM"/>
    </source>
</evidence>
<dbReference type="Proteomes" id="UP001057375">
    <property type="component" value="Unassembled WGS sequence"/>
</dbReference>
<evidence type="ECO:0000313" key="5">
    <source>
        <dbReference type="Proteomes" id="UP001057375"/>
    </source>
</evidence>
<keyword evidence="3" id="KW-0812">Transmembrane</keyword>
<dbReference type="PANTHER" id="PTHR46652">
    <property type="entry name" value="LEUCINE-RICH REPEAT AND IQ DOMAIN-CONTAINING PROTEIN 1-RELATED"/>
    <property type="match status" value="1"/>
</dbReference>
<gene>
    <name evidence="4" type="ORF">ADUPG1_010237</name>
</gene>
<reference evidence="4" key="1">
    <citation type="submission" date="2022-03" db="EMBL/GenBank/DDBJ databases">
        <title>Draft genome sequence of Aduncisulcus paluster, a free-living microaerophilic Fornicata.</title>
        <authorList>
            <person name="Yuyama I."/>
            <person name="Kume K."/>
            <person name="Tamura T."/>
            <person name="Inagaki Y."/>
            <person name="Hashimoto T."/>
        </authorList>
    </citation>
    <scope>NUCLEOTIDE SEQUENCE</scope>
    <source>
        <strain evidence="4">NY0171</strain>
    </source>
</reference>
<dbReference type="InterPro" id="IPR001611">
    <property type="entry name" value="Leu-rich_rpt"/>
</dbReference>
<dbReference type="PROSITE" id="PS51450">
    <property type="entry name" value="LRR"/>
    <property type="match status" value="1"/>
</dbReference>
<feature type="non-terminal residue" evidence="4">
    <location>
        <position position="1"/>
    </location>
</feature>
<keyword evidence="5" id="KW-1185">Reference proteome</keyword>
<sequence>FNTVYSLRGLEYAISDIGGLLSLDVYGHSIEDIEPLKYLSTLTAVDLRNNNISDIFPLVFDSSLSDSFEYLGISGNPLDDSYTSDAIVALFPESIQPNLEVVSGSYSTSLCDDTESMSIDSHRACVQQLDGSYASECAYGYYEDLSSGLCVESPICVAPGIQRDLKKCVMPVTNSNTNVSSSSVTSDDTEGHHYPVWECREEGKYGSSCEYQVNIPCSRFRADLCEMIHGYSGYCDLSLDDMSGYTGNEDGILVLSDDEIGDLTGIQYMTGISGLEISGISALSFDPISDMNLTSLSISNQYVGGDLCGVLNSLRGTLSDLQFTSTTIYDVDSSCALSLPALRTLYTYSSNFDITWLSSTPNLKSLSIYSYSIDDGEIDLGRLCDIGARSLEELIVDDCTNNLVDISSSFFYCCTSLKTLVLTQNEINDASPISQCQSLEHLNLHDNWLNDISNFGALEQLSFLDLSKSYLGKLDSISTLRNLQTLNLAQDSGVYDISPIFHLENLTSLDWSQIAMIGFDSNEELNNFIEDVLPGLTELTGTPSLYDPDADRFSIYDNEVWVLKSNELACSSIAMSETVCTDDNECSLVCHSIHDSNLRDALCLEFELDAGCFLSIPQLRSYDKTTIDLHGLGISKLRGIEFLGCGNVTSIDLSSNDISDYSTLLFMAGLTSIELSNNPICSSSSGDVGAFFQSEYVAYHNIDDPDSVTVNADNMTCSSCRSDEEIYPDYVEANTVCYGDIVGCRYGYMMVYQDDSTALECMKDDSGICSTCDNVNMACSLSLYEQDLTTELVPTCICATNDGSACGNAGICDWAEQLCTCESDAYYDTENLYCIASTNCSGCVVGQGECILVEIEEETEIITLVPQCVCDDGYFGSMCSFLCPVSLYDGVEYACGGNGTCDEVSHDCSCDIHAYLDENTLSCDCEEKYTGLGCTEKVLSPFLWFLLVIPIAAIIIVIVMCSMRKKLSSIGEVLNEEPASVPLPSDDGKGILDSDNYIEIESDHVDKEFPQADEDILL</sequence>
<accession>A0ABQ5JQZ7</accession>
<organism evidence="4 5">
    <name type="scientific">Aduncisulcus paluster</name>
    <dbReference type="NCBI Taxonomy" id="2918883"/>
    <lineage>
        <taxon>Eukaryota</taxon>
        <taxon>Metamonada</taxon>
        <taxon>Carpediemonas-like organisms</taxon>
        <taxon>Aduncisulcus</taxon>
    </lineage>
</organism>
<evidence type="ECO:0000256" key="3">
    <source>
        <dbReference type="SAM" id="Phobius"/>
    </source>
</evidence>
<protein>
    <recommendedName>
        <fullName evidence="6">EGF-like domain-containing protein</fullName>
    </recommendedName>
</protein>
<dbReference type="InterPro" id="IPR050836">
    <property type="entry name" value="SDS22/Internalin_LRR"/>
</dbReference>